<gene>
    <name evidence="2" type="ORF">Ljor_2262</name>
</gene>
<feature type="region of interest" description="Disordered" evidence="1">
    <location>
        <begin position="1"/>
        <end position="33"/>
    </location>
</feature>
<feature type="compositionally biased region" description="Basic residues" evidence="1">
    <location>
        <begin position="1"/>
        <end position="13"/>
    </location>
</feature>
<accession>A0A0W0VCV1</accession>
<feature type="compositionally biased region" description="Basic and acidic residues" evidence="1">
    <location>
        <begin position="60"/>
        <end position="70"/>
    </location>
</feature>
<dbReference type="AlphaFoldDB" id="A0A0W0VCV1"/>
<proteinExistence type="predicted"/>
<protein>
    <submittedName>
        <fullName evidence="2">Uncharacterized protein</fullName>
    </submittedName>
</protein>
<sequence length="70" mass="7879">MFKGIKMKRGVKRPGKDQSISKSNLKKVSGGQKRKVEVIKEPIVFTPVPPGGNEPTKPFEVNRLDFKDKK</sequence>
<dbReference type="PATRIC" id="fig|456.5.peg.2438"/>
<organism evidence="2 3">
    <name type="scientific">Legionella jordanis</name>
    <dbReference type="NCBI Taxonomy" id="456"/>
    <lineage>
        <taxon>Bacteria</taxon>
        <taxon>Pseudomonadati</taxon>
        <taxon>Pseudomonadota</taxon>
        <taxon>Gammaproteobacteria</taxon>
        <taxon>Legionellales</taxon>
        <taxon>Legionellaceae</taxon>
        <taxon>Legionella</taxon>
    </lineage>
</organism>
<feature type="region of interest" description="Disordered" evidence="1">
    <location>
        <begin position="45"/>
        <end position="70"/>
    </location>
</feature>
<evidence type="ECO:0000313" key="2">
    <source>
        <dbReference type="EMBL" id="KTD17956.1"/>
    </source>
</evidence>
<dbReference type="EMBL" id="LNYJ01000011">
    <property type="protein sequence ID" value="KTD17956.1"/>
    <property type="molecule type" value="Genomic_DNA"/>
</dbReference>
<name>A0A0W0VCV1_9GAMM</name>
<reference evidence="2 3" key="1">
    <citation type="submission" date="2015-11" db="EMBL/GenBank/DDBJ databases">
        <title>Genomic analysis of 38 Legionella species identifies large and diverse effector repertoires.</title>
        <authorList>
            <person name="Burstein D."/>
            <person name="Amaro F."/>
            <person name="Zusman T."/>
            <person name="Lifshitz Z."/>
            <person name="Cohen O."/>
            <person name="Gilbert J.A."/>
            <person name="Pupko T."/>
            <person name="Shuman H.A."/>
            <person name="Segal G."/>
        </authorList>
    </citation>
    <scope>NUCLEOTIDE SEQUENCE [LARGE SCALE GENOMIC DNA]</scope>
    <source>
        <strain evidence="2 3">BL-540</strain>
    </source>
</reference>
<evidence type="ECO:0000313" key="3">
    <source>
        <dbReference type="Proteomes" id="UP000055035"/>
    </source>
</evidence>
<evidence type="ECO:0000256" key="1">
    <source>
        <dbReference type="SAM" id="MobiDB-lite"/>
    </source>
</evidence>
<dbReference type="STRING" id="456.Ljor_2262"/>
<comment type="caution">
    <text evidence="2">The sequence shown here is derived from an EMBL/GenBank/DDBJ whole genome shotgun (WGS) entry which is preliminary data.</text>
</comment>
<dbReference type="Proteomes" id="UP000055035">
    <property type="component" value="Unassembled WGS sequence"/>
</dbReference>
<keyword evidence="3" id="KW-1185">Reference proteome</keyword>